<gene>
    <name evidence="6" type="ORF">Cva_00435</name>
</gene>
<evidence type="ECO:0000313" key="7">
    <source>
        <dbReference type="Proteomes" id="UP000036771"/>
    </source>
</evidence>
<dbReference type="Gene3D" id="1.25.40.10">
    <property type="entry name" value="Tetratricopeptide repeat domain"/>
    <property type="match status" value="1"/>
</dbReference>
<evidence type="ECO:0000256" key="4">
    <source>
        <dbReference type="ARBA" id="ARBA00023136"/>
    </source>
</evidence>
<dbReference type="AlphaFoldDB" id="A0A0K8MB89"/>
<evidence type="ECO:0000313" key="6">
    <source>
        <dbReference type="EMBL" id="GAO97795.1"/>
    </source>
</evidence>
<comment type="subcellular location">
    <subcellularLocation>
        <location evidence="1">Membrane</location>
    </subcellularLocation>
</comment>
<reference evidence="6 7" key="1">
    <citation type="submission" date="2015-03" db="EMBL/GenBank/DDBJ databases">
        <title>Caedibacter varicaedens, whole genome shotgun sequence.</title>
        <authorList>
            <person name="Suzuki H."/>
            <person name="Dapper A.L."/>
            <person name="Gibson A.K."/>
            <person name="Jackson C."/>
            <person name="Lee H."/>
            <person name="Pejaver V.R."/>
            <person name="Doak T."/>
            <person name="Lynch M."/>
        </authorList>
    </citation>
    <scope>NUCLEOTIDE SEQUENCE [LARGE SCALE GENOMIC DNA]</scope>
</reference>
<dbReference type="Pfam" id="PF07219">
    <property type="entry name" value="HemY_N"/>
    <property type="match status" value="1"/>
</dbReference>
<dbReference type="InterPro" id="IPR010817">
    <property type="entry name" value="HemY_N"/>
</dbReference>
<evidence type="ECO:0000259" key="5">
    <source>
        <dbReference type="Pfam" id="PF07219"/>
    </source>
</evidence>
<dbReference type="SUPFAM" id="SSF48452">
    <property type="entry name" value="TPR-like"/>
    <property type="match status" value="2"/>
</dbReference>
<organism evidence="6 7">
    <name type="scientific">Caedimonas varicaedens</name>
    <dbReference type="NCBI Taxonomy" id="1629334"/>
    <lineage>
        <taxon>Bacteria</taxon>
        <taxon>Pseudomonadati</taxon>
        <taxon>Pseudomonadota</taxon>
        <taxon>Alphaproteobacteria</taxon>
        <taxon>Holosporales</taxon>
        <taxon>Caedimonadaceae</taxon>
        <taxon>Caedimonas</taxon>
    </lineage>
</organism>
<keyword evidence="7" id="KW-1185">Reference proteome</keyword>
<name>A0A0K8MB89_9PROT</name>
<keyword evidence="3" id="KW-1133">Transmembrane helix</keyword>
<accession>A0A0K8MB89</accession>
<dbReference type="GO" id="GO:0016020">
    <property type="term" value="C:membrane"/>
    <property type="evidence" value="ECO:0007669"/>
    <property type="project" value="UniProtKB-SubCell"/>
</dbReference>
<proteinExistence type="predicted"/>
<evidence type="ECO:0000256" key="3">
    <source>
        <dbReference type="ARBA" id="ARBA00022989"/>
    </source>
</evidence>
<dbReference type="STRING" id="1629334.Cva_00435"/>
<dbReference type="InterPro" id="IPR011990">
    <property type="entry name" value="TPR-like_helical_dom_sf"/>
</dbReference>
<keyword evidence="4" id="KW-0472">Membrane</keyword>
<evidence type="ECO:0000256" key="2">
    <source>
        <dbReference type="ARBA" id="ARBA00022692"/>
    </source>
</evidence>
<protein>
    <recommendedName>
        <fullName evidence="5">HemY N-terminal domain-containing protein</fullName>
    </recommendedName>
</protein>
<keyword evidence="2" id="KW-0812">Transmembrane</keyword>
<comment type="caution">
    <text evidence="6">The sequence shown here is derived from an EMBL/GenBank/DDBJ whole genome shotgun (WGS) entry which is preliminary data.</text>
</comment>
<sequence length="387" mass="44609">MFRIIFFILQAVLAGFVVLWLVRHPGMIDIDWLDYHLEMPIALFLGAAFLVFLTSLFLFKILRFIWLIPGKFRDRYNLYDRKKAHVNLMAAISAYENENLERAYELLNPALQNLETKPIATFFASLIAQKQGKVSEVQMYLTELTRLSGGESLGYQRLIAQEHEKGKNHNAADYARQALPYIAYAPKLGNVIFDTFLSCGLLEDAEQAFQKIAHCKLLPKEKLMRLGSKLASAKSQAALDLQKFQCALQEARKAYDICPELEQALLYARLMILQNQSRQARKLLEKTWKETPDPKIIDLYFTTYDVLDSFAKYQMVEKLVQENSSHPTSLLARARAAMTAELWGVARSHLQEYQGHYPEDHCFLTLMAEYEQRANHDTEAALRWLTK</sequence>
<dbReference type="OrthoDB" id="9798343at2"/>
<dbReference type="EMBL" id="BBVC01000018">
    <property type="protein sequence ID" value="GAO97795.1"/>
    <property type="molecule type" value="Genomic_DNA"/>
</dbReference>
<feature type="domain" description="HemY N-terminal" evidence="5">
    <location>
        <begin position="27"/>
        <end position="132"/>
    </location>
</feature>
<evidence type="ECO:0000256" key="1">
    <source>
        <dbReference type="ARBA" id="ARBA00004370"/>
    </source>
</evidence>
<dbReference type="Proteomes" id="UP000036771">
    <property type="component" value="Unassembled WGS sequence"/>
</dbReference>